<evidence type="ECO:0000256" key="1">
    <source>
        <dbReference type="ARBA" id="ARBA00022737"/>
    </source>
</evidence>
<dbReference type="InterPro" id="IPR036770">
    <property type="entry name" value="Ankyrin_rpt-contain_sf"/>
</dbReference>
<dbReference type="InterPro" id="IPR027417">
    <property type="entry name" value="P-loop_NTPase"/>
</dbReference>
<dbReference type="AlphaFoldDB" id="A0A8H3FS19"/>
<dbReference type="OrthoDB" id="21416at2759"/>
<dbReference type="Gene3D" id="1.25.40.20">
    <property type="entry name" value="Ankyrin repeat-containing domain"/>
    <property type="match status" value="1"/>
</dbReference>
<feature type="domain" description="GPI inositol-deacylase winged helix" evidence="2">
    <location>
        <begin position="318"/>
        <end position="389"/>
    </location>
</feature>
<dbReference type="Gene3D" id="3.40.50.300">
    <property type="entry name" value="P-loop containing nucleotide triphosphate hydrolases"/>
    <property type="match status" value="1"/>
</dbReference>
<gene>
    <name evidence="5" type="ORF">ALECFALPRED_003934</name>
</gene>
<evidence type="ECO:0000313" key="6">
    <source>
        <dbReference type="Proteomes" id="UP000664203"/>
    </source>
</evidence>
<dbReference type="InterPro" id="IPR002110">
    <property type="entry name" value="Ankyrin_rpt"/>
</dbReference>
<evidence type="ECO:0000259" key="4">
    <source>
        <dbReference type="Pfam" id="PF24883"/>
    </source>
</evidence>
<dbReference type="Pfam" id="PF22939">
    <property type="entry name" value="WHD_GPIID"/>
    <property type="match status" value="1"/>
</dbReference>
<proteinExistence type="predicted"/>
<dbReference type="PANTHER" id="PTHR10039">
    <property type="entry name" value="AMELOGENIN"/>
    <property type="match status" value="1"/>
</dbReference>
<accession>A0A8H3FS19</accession>
<feature type="domain" description="DUF7708" evidence="3">
    <location>
        <begin position="24"/>
        <end position="114"/>
    </location>
</feature>
<dbReference type="Proteomes" id="UP000664203">
    <property type="component" value="Unassembled WGS sequence"/>
</dbReference>
<dbReference type="SUPFAM" id="SSF48403">
    <property type="entry name" value="Ankyrin repeat"/>
    <property type="match status" value="1"/>
</dbReference>
<protein>
    <submittedName>
        <fullName evidence="5">Uncharacterized protein</fullName>
    </submittedName>
</protein>
<dbReference type="InterPro" id="IPR056125">
    <property type="entry name" value="DUF7708"/>
</dbReference>
<keyword evidence="6" id="KW-1185">Reference proteome</keyword>
<dbReference type="PANTHER" id="PTHR10039:SF16">
    <property type="entry name" value="GPI INOSITOL-DEACYLASE"/>
    <property type="match status" value="1"/>
</dbReference>
<organism evidence="5 6">
    <name type="scientific">Alectoria fallacina</name>
    <dbReference type="NCBI Taxonomy" id="1903189"/>
    <lineage>
        <taxon>Eukaryota</taxon>
        <taxon>Fungi</taxon>
        <taxon>Dikarya</taxon>
        <taxon>Ascomycota</taxon>
        <taxon>Pezizomycotina</taxon>
        <taxon>Lecanoromycetes</taxon>
        <taxon>OSLEUM clade</taxon>
        <taxon>Lecanoromycetidae</taxon>
        <taxon>Lecanorales</taxon>
        <taxon>Lecanorineae</taxon>
        <taxon>Parmeliaceae</taxon>
        <taxon>Alectoria</taxon>
    </lineage>
</organism>
<evidence type="ECO:0000259" key="3">
    <source>
        <dbReference type="Pfam" id="PF24809"/>
    </source>
</evidence>
<reference evidence="5" key="1">
    <citation type="submission" date="2021-03" db="EMBL/GenBank/DDBJ databases">
        <authorList>
            <person name="Tagirdzhanova G."/>
        </authorList>
    </citation>
    <scope>NUCLEOTIDE SEQUENCE</scope>
</reference>
<evidence type="ECO:0000259" key="2">
    <source>
        <dbReference type="Pfam" id="PF22939"/>
    </source>
</evidence>
<dbReference type="InterPro" id="IPR056884">
    <property type="entry name" value="NPHP3-like_N"/>
</dbReference>
<keyword evidence="1" id="KW-0677">Repeat</keyword>
<dbReference type="InterPro" id="IPR054471">
    <property type="entry name" value="GPIID_WHD"/>
</dbReference>
<comment type="caution">
    <text evidence="5">The sequence shown here is derived from an EMBL/GenBank/DDBJ whole genome shotgun (WGS) entry which is preliminary data.</text>
</comment>
<feature type="domain" description="Nephrocystin 3-like N-terminal" evidence="4">
    <location>
        <begin position="167"/>
        <end position="284"/>
    </location>
</feature>
<dbReference type="Pfam" id="PF24883">
    <property type="entry name" value="NPHP3_N"/>
    <property type="match status" value="1"/>
</dbReference>
<evidence type="ECO:0000313" key="5">
    <source>
        <dbReference type="EMBL" id="CAF9928037.1"/>
    </source>
</evidence>
<dbReference type="Pfam" id="PF24809">
    <property type="entry name" value="DUF7708"/>
    <property type="match status" value="1"/>
</dbReference>
<sequence length="753" mass="86548">MTHSGGTLQSSEKGVKPTFIFVDVLLDAYEEISENLPQLLEYGELFKRHAHMRKVLELMYGDILEFHRRALKFFNRSTWRQLFRSSWKTFRTQFQKILSSLSHHKSLVERQASLVEYEQSKAARLAAQNSFEDAAKAERLRRILAVTEKIRPANTLTDHEGAAKIRKTVIASMIIEQTRAIDSVDVGYFNCKYNEKQKDSFTGILRGILAQLVQQNEDLLLYVYDACCSSNEVTIDSPTILKQLVETSLRNCTNTYIIVDGIDECEEAEEKRTIAWFLKMVENETTDNARTMRYCSSVRGTRYERIALRIFENLNQSEREDAHNIFKWIVCAKRPLKWSDIQSIFAIDPDLQRVDFDERRLRVTCRDLCGSLVETGAGDSLELIHKSAKLIYRAEVSSFRQWDFTKRLDDLAQLACQRKSNESHLDLEIQLQRRRLIYEDMVTNADPLLLDGSGRFKCPRNWCEFFSDGFQDKERRDKHVNQHARPFRCSKALGKSALYFAVKYNHQHVVSYLLGQGCVDYRGETFNTAIRFASIAVIQMMLLKTEATPERKKNRAQDGLRATAFHGRDDAIPLLLTYDIDINYLYGSWNKSGQITETALQVARSAGNHAFAQLLLDNGALDSEPEQSQTAQIGRVDAVGPPTEDHPMPDPPLWLHEALVELQNRYPHDLFEGTMRYTAVSTVTDMPISLTPNEPDKLSPPDTKFMYYPKIKCFDCPEKLYTTGPGTSGKNFETHLRNRVHRLKVGRRKRGGT</sequence>
<dbReference type="EMBL" id="CAJPDR010000243">
    <property type="protein sequence ID" value="CAF9928037.1"/>
    <property type="molecule type" value="Genomic_DNA"/>
</dbReference>
<dbReference type="Pfam" id="PF00023">
    <property type="entry name" value="Ank"/>
    <property type="match status" value="1"/>
</dbReference>
<name>A0A8H3FS19_9LECA</name>